<reference evidence="1 2" key="1">
    <citation type="submission" date="2019-02" db="EMBL/GenBank/DDBJ databases">
        <title>Genome sequencing of the rare red list fungi Phlebia centrifuga.</title>
        <authorList>
            <person name="Buettner E."/>
            <person name="Kellner H."/>
        </authorList>
    </citation>
    <scope>NUCLEOTIDE SEQUENCE [LARGE SCALE GENOMIC DNA]</scope>
    <source>
        <strain evidence="1 2">DSM 108282</strain>
    </source>
</reference>
<proteinExistence type="predicted"/>
<evidence type="ECO:0000313" key="2">
    <source>
        <dbReference type="Proteomes" id="UP000309038"/>
    </source>
</evidence>
<protein>
    <submittedName>
        <fullName evidence="1">Uncharacterized protein</fullName>
    </submittedName>
</protein>
<organism evidence="1 2">
    <name type="scientific">Hermanssonia centrifuga</name>
    <dbReference type="NCBI Taxonomy" id="98765"/>
    <lineage>
        <taxon>Eukaryota</taxon>
        <taxon>Fungi</taxon>
        <taxon>Dikarya</taxon>
        <taxon>Basidiomycota</taxon>
        <taxon>Agaricomycotina</taxon>
        <taxon>Agaricomycetes</taxon>
        <taxon>Polyporales</taxon>
        <taxon>Meruliaceae</taxon>
        <taxon>Hermanssonia</taxon>
    </lineage>
</organism>
<gene>
    <name evidence="1" type="ORF">EW026_g4161</name>
</gene>
<evidence type="ECO:0000313" key="1">
    <source>
        <dbReference type="EMBL" id="THG97925.1"/>
    </source>
</evidence>
<accession>A0A4S4KHZ9</accession>
<dbReference type="AlphaFoldDB" id="A0A4S4KHZ9"/>
<name>A0A4S4KHZ9_9APHY</name>
<comment type="caution">
    <text evidence="1">The sequence shown here is derived from an EMBL/GenBank/DDBJ whole genome shotgun (WGS) entry which is preliminary data.</text>
</comment>
<sequence>MTYVLTDFGELSIYLNHAQTIRYMVVVSVTLTVTDWITCLSKEVSVSTDWFASITY</sequence>
<dbReference type="EMBL" id="SGPJ01000142">
    <property type="protein sequence ID" value="THG97925.1"/>
    <property type="molecule type" value="Genomic_DNA"/>
</dbReference>
<keyword evidence="2" id="KW-1185">Reference proteome</keyword>
<dbReference type="Proteomes" id="UP000309038">
    <property type="component" value="Unassembled WGS sequence"/>
</dbReference>